<dbReference type="Proteomes" id="UP000613208">
    <property type="component" value="Unassembled WGS sequence"/>
</dbReference>
<dbReference type="GO" id="GO:0005975">
    <property type="term" value="P:carbohydrate metabolic process"/>
    <property type="evidence" value="ECO:0007669"/>
    <property type="project" value="InterPro"/>
</dbReference>
<dbReference type="GO" id="GO:0005576">
    <property type="term" value="C:extracellular region"/>
    <property type="evidence" value="ECO:0007669"/>
    <property type="project" value="UniProtKB-SubCell"/>
</dbReference>
<sequence>MRRIYICFPEGNYKVLTLSYDDGKITDRRLVDILNQNGIKGTFHLNSGYLGEKEGHSLPYITKEEAVSLYRGHEIASHTSTHPTMTRMPGEENIREILSDRRILEEISGYPVRGFSYPNGVHGQKLHGLLQNCGIVYGRTTRSTHRFDLPDDFYAWNPTCHHNDRLMEHLDQFLHTEYDQRLMLFYVWGHSYEFDRDENWDLIEEFARKAGGRDDIWYASNIEIYDYMKCAENLIYFADMQGVYNPGSNDVWLCVDGEIHRIKGGETHLF</sequence>
<dbReference type="InterPro" id="IPR051398">
    <property type="entry name" value="Polysacch_Deacetylase"/>
</dbReference>
<dbReference type="PANTHER" id="PTHR34216:SF3">
    <property type="entry name" value="POLY-BETA-1,6-N-ACETYL-D-GLUCOSAMINE N-DEACETYLASE"/>
    <property type="match status" value="1"/>
</dbReference>
<comment type="caution">
    <text evidence="4">The sequence shown here is derived from an EMBL/GenBank/DDBJ whole genome shotgun (WGS) entry which is preliminary data.</text>
</comment>
<evidence type="ECO:0000259" key="3">
    <source>
        <dbReference type="PROSITE" id="PS51677"/>
    </source>
</evidence>
<dbReference type="Gene3D" id="3.20.20.370">
    <property type="entry name" value="Glycoside hydrolase/deacetylase"/>
    <property type="match status" value="1"/>
</dbReference>
<dbReference type="AlphaFoldDB" id="A0A916VDH8"/>
<dbReference type="RefSeq" id="WP_201310939.1">
    <property type="nucleotide sequence ID" value="NZ_BLYI01000031.1"/>
</dbReference>
<keyword evidence="5" id="KW-1185">Reference proteome</keyword>
<feature type="domain" description="NodB homology" evidence="3">
    <location>
        <begin position="14"/>
        <end position="120"/>
    </location>
</feature>
<name>A0A916VDH8_9FIRM</name>
<dbReference type="PANTHER" id="PTHR34216">
    <property type="match status" value="1"/>
</dbReference>
<dbReference type="Pfam" id="PF01522">
    <property type="entry name" value="Polysacc_deac_1"/>
    <property type="match status" value="1"/>
</dbReference>
<dbReference type="PROSITE" id="PS51677">
    <property type="entry name" value="NODB"/>
    <property type="match status" value="1"/>
</dbReference>
<proteinExistence type="predicted"/>
<accession>A0A916VDH8</accession>
<dbReference type="InterPro" id="IPR011330">
    <property type="entry name" value="Glyco_hydro/deAcase_b/a-brl"/>
</dbReference>
<gene>
    <name evidence="4" type="ORF">ANBU17_15850</name>
</gene>
<dbReference type="GO" id="GO:0016810">
    <property type="term" value="F:hydrolase activity, acting on carbon-nitrogen (but not peptide) bonds"/>
    <property type="evidence" value="ECO:0007669"/>
    <property type="project" value="InterPro"/>
</dbReference>
<comment type="subcellular location">
    <subcellularLocation>
        <location evidence="1">Secreted</location>
    </subcellularLocation>
</comment>
<dbReference type="EMBL" id="BLYI01000031">
    <property type="protein sequence ID" value="GFO85238.1"/>
    <property type="molecule type" value="Genomic_DNA"/>
</dbReference>
<dbReference type="SUPFAM" id="SSF88713">
    <property type="entry name" value="Glycoside hydrolase/deacetylase"/>
    <property type="match status" value="1"/>
</dbReference>
<keyword evidence="2" id="KW-0732">Signal</keyword>
<protein>
    <submittedName>
        <fullName evidence="4">Polysaccharide deacetylase</fullName>
    </submittedName>
</protein>
<organism evidence="4 5">
    <name type="scientific">Anaerostipes butyraticus</name>
    <dbReference type="NCBI Taxonomy" id="645466"/>
    <lineage>
        <taxon>Bacteria</taxon>
        <taxon>Bacillati</taxon>
        <taxon>Bacillota</taxon>
        <taxon>Clostridia</taxon>
        <taxon>Lachnospirales</taxon>
        <taxon>Lachnospiraceae</taxon>
        <taxon>Anaerostipes</taxon>
    </lineage>
</organism>
<evidence type="ECO:0000313" key="5">
    <source>
        <dbReference type="Proteomes" id="UP000613208"/>
    </source>
</evidence>
<evidence type="ECO:0000256" key="2">
    <source>
        <dbReference type="ARBA" id="ARBA00022729"/>
    </source>
</evidence>
<reference evidence="4" key="1">
    <citation type="submission" date="2020-06" db="EMBL/GenBank/DDBJ databases">
        <title>Characterization of fructooligosaccharide metabolism and fructooligosaccharide-degrading enzymes in human commensal butyrate producers.</title>
        <authorList>
            <person name="Tanno H."/>
            <person name="Fujii T."/>
            <person name="Hirano K."/>
            <person name="Maeno S."/>
            <person name="Tonozuka T."/>
            <person name="Sakamoto M."/>
            <person name="Ohkuma M."/>
            <person name="Tochio T."/>
            <person name="Endo A."/>
        </authorList>
    </citation>
    <scope>NUCLEOTIDE SEQUENCE</scope>
    <source>
        <strain evidence="4">JCM 17466</strain>
    </source>
</reference>
<evidence type="ECO:0000256" key="1">
    <source>
        <dbReference type="ARBA" id="ARBA00004613"/>
    </source>
</evidence>
<evidence type="ECO:0000313" key="4">
    <source>
        <dbReference type="EMBL" id="GFO85238.1"/>
    </source>
</evidence>
<dbReference type="CDD" id="cd10967">
    <property type="entry name" value="CE4_GLA_like_6s"/>
    <property type="match status" value="1"/>
</dbReference>
<dbReference type="InterPro" id="IPR002509">
    <property type="entry name" value="NODB_dom"/>
</dbReference>